<dbReference type="RefSeq" id="WP_198826851.1">
    <property type="nucleotide sequence ID" value="NZ_CP066308.1"/>
</dbReference>
<comment type="similarity">
    <text evidence="2">Belongs to the transpeptidase family.</text>
</comment>
<keyword evidence="11" id="KW-1185">Reference proteome</keyword>
<organism evidence="8 10">
    <name type="scientific">Brevibacillus composti</name>
    <dbReference type="NCBI Taxonomy" id="2796470"/>
    <lineage>
        <taxon>Bacteria</taxon>
        <taxon>Bacillati</taxon>
        <taxon>Bacillota</taxon>
        <taxon>Bacilli</taxon>
        <taxon>Bacillales</taxon>
        <taxon>Paenibacillaceae</taxon>
        <taxon>Brevibacillus</taxon>
    </lineage>
</organism>
<reference evidence="8 10" key="1">
    <citation type="submission" date="2020-12" db="EMBL/GenBank/DDBJ databases">
        <title>strain FJAT-54423T represents a novel species of the genus Brevibacillus.</title>
        <authorList>
            <person name="Tang R."/>
        </authorList>
    </citation>
    <scope>NUCLEOTIDE SEQUENCE [LARGE SCALE GENOMIC DNA]</scope>
    <source>
        <strain evidence="8 10">FJAT-54423</strain>
    </source>
</reference>
<dbReference type="AlphaFoldDB" id="A0A7T5EII3"/>
<evidence type="ECO:0000313" key="11">
    <source>
        <dbReference type="Proteomes" id="UP000677234"/>
    </source>
</evidence>
<dbReference type="PANTHER" id="PTHR30627">
    <property type="entry name" value="PEPTIDOGLYCAN D,D-TRANSPEPTIDASE"/>
    <property type="match status" value="1"/>
</dbReference>
<feature type="transmembrane region" description="Helical" evidence="5">
    <location>
        <begin position="12"/>
        <end position="31"/>
    </location>
</feature>
<evidence type="ECO:0000256" key="3">
    <source>
        <dbReference type="ARBA" id="ARBA00023136"/>
    </source>
</evidence>
<proteinExistence type="inferred from homology"/>
<reference evidence="9" key="2">
    <citation type="submission" date="2021-04" db="EMBL/GenBank/DDBJ databases">
        <title>Brevibacillus composti FJAT-54423, complete genome.</title>
        <authorList>
            <person name="Tang R."/>
        </authorList>
    </citation>
    <scope>NUCLEOTIDE SEQUENCE</scope>
    <source>
        <strain evidence="9">FJAT-54424</strain>
    </source>
</reference>
<evidence type="ECO:0000256" key="4">
    <source>
        <dbReference type="SAM" id="MobiDB-lite"/>
    </source>
</evidence>
<dbReference type="EMBL" id="CP073708">
    <property type="protein sequence ID" value="QUO40306.1"/>
    <property type="molecule type" value="Genomic_DNA"/>
</dbReference>
<evidence type="ECO:0000256" key="2">
    <source>
        <dbReference type="ARBA" id="ARBA00007171"/>
    </source>
</evidence>
<evidence type="ECO:0000313" key="10">
    <source>
        <dbReference type="Proteomes" id="UP000595847"/>
    </source>
</evidence>
<evidence type="ECO:0000313" key="8">
    <source>
        <dbReference type="EMBL" id="QQE73225.1"/>
    </source>
</evidence>
<dbReference type="PANTHER" id="PTHR30627:SF24">
    <property type="entry name" value="PENICILLIN-BINDING PROTEIN 4B"/>
    <property type="match status" value="1"/>
</dbReference>
<feature type="domain" description="Penicillin-binding protein transpeptidase" evidence="6">
    <location>
        <begin position="276"/>
        <end position="589"/>
    </location>
</feature>
<protein>
    <submittedName>
        <fullName evidence="8">Penicillin-binding protein 2</fullName>
    </submittedName>
</protein>
<name>A0A7T5EII3_9BACL</name>
<feature type="domain" description="Penicillin-binding protein dimerisation" evidence="7">
    <location>
        <begin position="63"/>
        <end position="235"/>
    </location>
</feature>
<keyword evidence="3 5" id="KW-0472">Membrane</keyword>
<evidence type="ECO:0000313" key="9">
    <source>
        <dbReference type="EMBL" id="QUO40306.1"/>
    </source>
</evidence>
<accession>A0A7T5EII3</accession>
<dbReference type="SUPFAM" id="SSF56519">
    <property type="entry name" value="Penicillin binding protein dimerisation domain"/>
    <property type="match status" value="1"/>
</dbReference>
<evidence type="ECO:0000256" key="1">
    <source>
        <dbReference type="ARBA" id="ARBA00004370"/>
    </source>
</evidence>
<dbReference type="InterPro" id="IPR036138">
    <property type="entry name" value="PBP_dimer_sf"/>
</dbReference>
<dbReference type="Gene3D" id="3.90.1310.10">
    <property type="entry name" value="Penicillin-binding protein 2a (Domain 2)"/>
    <property type="match status" value="1"/>
</dbReference>
<keyword evidence="5" id="KW-1133">Transmembrane helix</keyword>
<dbReference type="Gene3D" id="3.40.710.10">
    <property type="entry name" value="DD-peptidase/beta-lactamase superfamily"/>
    <property type="match status" value="1"/>
</dbReference>
<dbReference type="EMBL" id="CP066308">
    <property type="protein sequence ID" value="QQE73225.1"/>
    <property type="molecule type" value="Genomic_DNA"/>
</dbReference>
<gene>
    <name evidence="8" type="ORF">JD108_15095</name>
    <name evidence="9" type="ORF">KDJ56_15040</name>
</gene>
<evidence type="ECO:0000256" key="5">
    <source>
        <dbReference type="SAM" id="Phobius"/>
    </source>
</evidence>
<dbReference type="InterPro" id="IPR012338">
    <property type="entry name" value="Beta-lactam/transpept-like"/>
</dbReference>
<sequence length="597" mass="66785">MQVERRIKRRHFILLLGMTFLWIGLIARLWWIQLAAAHRFTSRGIDLVKNSVKQRQQSIVLHSGRGDILDRNGYRFTGEEQQALILFPLARGSLKGTDGLKRVAAIARVSEERLSEEMQNAKVPVMLRDESKRLITLSERQAEQINQLAIPGIVSLLVTERYREDEVAKHVTGYIHRNPQLVQSLYPDEWEQGKKNAETTVGASGLERSFDRFLQGIEPSTLSYYVDGQGNPLRGLDIRYTQQKNEYYPLSLITTLDADVQRLAERIADEERLEQGSIVVLDVATGDVVAMASRPTYDQTRVDVEKGAWKNRAVKQIPPGSVFKIVVAAAALAEGIVSPTERFSCQGSYGKYGFSCWKKEGHGSLTMEEAFAHSCNIAFAEIAKRIGGDKLDEYARRLGLLTQVGHRTAHLFKLEGFRQLDGEENGRVFLEPQSGKDEGVLIQTSIGQRDVRITPLQAANMMATIVRGGQPGQVRLVSEITYKNGQSFFRFPVQRLDEAGIDYVTAKKLRRMLRQVVTEGTGKHLAQSPWPIAGKSGTAQTGAGHQERNHLWFAGYAPYDDPRYALCVVAENQSSSGGNRAMEIFRRVVAELAGQSD</sequence>
<evidence type="ECO:0000259" key="7">
    <source>
        <dbReference type="Pfam" id="PF03717"/>
    </source>
</evidence>
<dbReference type="KEGG" id="bcop:JD108_15095"/>
<dbReference type="Pfam" id="PF00905">
    <property type="entry name" value="Transpeptidase"/>
    <property type="match status" value="1"/>
</dbReference>
<evidence type="ECO:0000259" key="6">
    <source>
        <dbReference type="Pfam" id="PF00905"/>
    </source>
</evidence>
<dbReference type="SUPFAM" id="SSF56601">
    <property type="entry name" value="beta-lactamase/transpeptidase-like"/>
    <property type="match status" value="1"/>
</dbReference>
<dbReference type="GO" id="GO:0008658">
    <property type="term" value="F:penicillin binding"/>
    <property type="evidence" value="ECO:0007669"/>
    <property type="project" value="InterPro"/>
</dbReference>
<dbReference type="GO" id="GO:0071972">
    <property type="term" value="F:peptidoglycan L,D-transpeptidase activity"/>
    <property type="evidence" value="ECO:0007669"/>
    <property type="project" value="TreeGrafter"/>
</dbReference>
<dbReference type="Proteomes" id="UP000595847">
    <property type="component" value="Chromosome"/>
</dbReference>
<feature type="region of interest" description="Disordered" evidence="4">
    <location>
        <begin position="525"/>
        <end position="544"/>
    </location>
</feature>
<dbReference type="GO" id="GO:0005886">
    <property type="term" value="C:plasma membrane"/>
    <property type="evidence" value="ECO:0007669"/>
    <property type="project" value="TreeGrafter"/>
</dbReference>
<keyword evidence="5" id="KW-0812">Transmembrane</keyword>
<comment type="subcellular location">
    <subcellularLocation>
        <location evidence="1">Membrane</location>
    </subcellularLocation>
</comment>
<dbReference type="InterPro" id="IPR050515">
    <property type="entry name" value="Beta-lactam/transpept"/>
</dbReference>
<dbReference type="InterPro" id="IPR005311">
    <property type="entry name" value="PBP_dimer"/>
</dbReference>
<dbReference type="Proteomes" id="UP000677234">
    <property type="component" value="Chromosome"/>
</dbReference>
<dbReference type="GO" id="GO:0071555">
    <property type="term" value="P:cell wall organization"/>
    <property type="evidence" value="ECO:0007669"/>
    <property type="project" value="TreeGrafter"/>
</dbReference>
<dbReference type="InterPro" id="IPR001460">
    <property type="entry name" value="PCN-bd_Tpept"/>
</dbReference>
<dbReference type="Pfam" id="PF03717">
    <property type="entry name" value="PBP_dimer"/>
    <property type="match status" value="1"/>
</dbReference>